<comment type="caution">
    <text evidence="1">The sequence shown here is derived from an EMBL/GenBank/DDBJ whole genome shotgun (WGS) entry which is preliminary data.</text>
</comment>
<dbReference type="EMBL" id="JACBKZ010000014">
    <property type="protein sequence ID" value="KAF5932105.1"/>
    <property type="molecule type" value="Genomic_DNA"/>
</dbReference>
<accession>A0A7J7FUS5</accession>
<sequence>MEATREVEEGLLDKIQPPRLEDAVLEDSVLPPESIREAFLKLASEVGSHAASISSTDDDLWPNGGESFDMVVAIKECVAEKGGGDTEKKAEVAEIREEEGCVEGLKIGEDKDKTENDEEKKGGIHVSKLAGLSGNAFYITL</sequence>
<evidence type="ECO:0000313" key="2">
    <source>
        <dbReference type="Proteomes" id="UP000593564"/>
    </source>
</evidence>
<reference evidence="1 2" key="2">
    <citation type="submission" date="2020-07" db="EMBL/GenBank/DDBJ databases">
        <title>Genome assembly of wild tea tree DASZ reveals pedigree and selection history of tea varieties.</title>
        <authorList>
            <person name="Zhang W."/>
        </authorList>
    </citation>
    <scope>NUCLEOTIDE SEQUENCE [LARGE SCALE GENOMIC DNA]</scope>
    <source>
        <strain evidence="2">cv. G240</strain>
        <tissue evidence="1">Leaf</tissue>
    </source>
</reference>
<dbReference type="PANTHER" id="PTHR36713">
    <property type="entry name" value="OS09G0344700 PROTEIN"/>
    <property type="match status" value="1"/>
</dbReference>
<dbReference type="AlphaFoldDB" id="A0A7J7FUS5"/>
<dbReference type="Proteomes" id="UP000593564">
    <property type="component" value="Unassembled WGS sequence"/>
</dbReference>
<dbReference type="PANTHER" id="PTHR36713:SF1">
    <property type="entry name" value="OS09G0344700 PROTEIN"/>
    <property type="match status" value="1"/>
</dbReference>
<evidence type="ECO:0000313" key="1">
    <source>
        <dbReference type="EMBL" id="KAF5932105.1"/>
    </source>
</evidence>
<keyword evidence="2" id="KW-1185">Reference proteome</keyword>
<name>A0A7J7FUS5_CAMSI</name>
<reference evidence="2" key="1">
    <citation type="journal article" date="2020" name="Nat. Commun.">
        <title>Genome assembly of wild tea tree DASZ reveals pedigree and selection history of tea varieties.</title>
        <authorList>
            <person name="Zhang W."/>
            <person name="Zhang Y."/>
            <person name="Qiu H."/>
            <person name="Guo Y."/>
            <person name="Wan H."/>
            <person name="Zhang X."/>
            <person name="Scossa F."/>
            <person name="Alseekh S."/>
            <person name="Zhang Q."/>
            <person name="Wang P."/>
            <person name="Xu L."/>
            <person name="Schmidt M.H."/>
            <person name="Jia X."/>
            <person name="Li D."/>
            <person name="Zhu A."/>
            <person name="Guo F."/>
            <person name="Chen W."/>
            <person name="Ni D."/>
            <person name="Usadel B."/>
            <person name="Fernie A.R."/>
            <person name="Wen W."/>
        </authorList>
    </citation>
    <scope>NUCLEOTIDE SEQUENCE [LARGE SCALE GENOMIC DNA]</scope>
    <source>
        <strain evidence="2">cv. G240</strain>
    </source>
</reference>
<proteinExistence type="predicted"/>
<gene>
    <name evidence="1" type="ORF">HYC85_028276</name>
</gene>
<organism evidence="1 2">
    <name type="scientific">Camellia sinensis</name>
    <name type="common">Tea plant</name>
    <name type="synonym">Thea sinensis</name>
    <dbReference type="NCBI Taxonomy" id="4442"/>
    <lineage>
        <taxon>Eukaryota</taxon>
        <taxon>Viridiplantae</taxon>
        <taxon>Streptophyta</taxon>
        <taxon>Embryophyta</taxon>
        <taxon>Tracheophyta</taxon>
        <taxon>Spermatophyta</taxon>
        <taxon>Magnoliopsida</taxon>
        <taxon>eudicotyledons</taxon>
        <taxon>Gunneridae</taxon>
        <taxon>Pentapetalae</taxon>
        <taxon>asterids</taxon>
        <taxon>Ericales</taxon>
        <taxon>Theaceae</taxon>
        <taxon>Camellia</taxon>
    </lineage>
</organism>
<protein>
    <submittedName>
        <fullName evidence="1">Uncharacterized protein</fullName>
    </submittedName>
</protein>